<dbReference type="AlphaFoldDB" id="A0AAN9E446"/>
<sequence length="257" mass="29824">MWVKVLCGKYAPGGFDLYKHKVDGSSVWRAVLQAKTMLLEGFSLKVGSGDVSFFFDRWMSNEPLCRKVPDGITWQGDVSGVYSAKSGYGWLINRENADLQDDSSWLWIWKLKLPFKLNYFLWLVCHSALPTNALRVQRRCTNSDICGRCGVVSECIFHCLRDCCKVRAVWKVVGMDSIPWFWNEHNLVQWLKNGVDNFGITFITVLWWIWRARCAECIANENIEMMEILRLARLMQEDIHRVFGVSIVTPKEVRWVS</sequence>
<dbReference type="EMBL" id="JAYWIO010000008">
    <property type="protein sequence ID" value="KAK7243325.1"/>
    <property type="molecule type" value="Genomic_DNA"/>
</dbReference>
<accession>A0AAN9E446</accession>
<proteinExistence type="predicted"/>
<dbReference type="Pfam" id="PF13966">
    <property type="entry name" value="zf-RVT"/>
    <property type="match status" value="1"/>
</dbReference>
<evidence type="ECO:0000259" key="1">
    <source>
        <dbReference type="Pfam" id="PF13966"/>
    </source>
</evidence>
<gene>
    <name evidence="2" type="ORF">RIF29_38118</name>
</gene>
<organism evidence="2 3">
    <name type="scientific">Crotalaria pallida</name>
    <name type="common">Smooth rattlebox</name>
    <name type="synonym">Crotalaria striata</name>
    <dbReference type="NCBI Taxonomy" id="3830"/>
    <lineage>
        <taxon>Eukaryota</taxon>
        <taxon>Viridiplantae</taxon>
        <taxon>Streptophyta</taxon>
        <taxon>Embryophyta</taxon>
        <taxon>Tracheophyta</taxon>
        <taxon>Spermatophyta</taxon>
        <taxon>Magnoliopsida</taxon>
        <taxon>eudicotyledons</taxon>
        <taxon>Gunneridae</taxon>
        <taxon>Pentapetalae</taxon>
        <taxon>rosids</taxon>
        <taxon>fabids</taxon>
        <taxon>Fabales</taxon>
        <taxon>Fabaceae</taxon>
        <taxon>Papilionoideae</taxon>
        <taxon>50 kb inversion clade</taxon>
        <taxon>genistoids sensu lato</taxon>
        <taxon>core genistoids</taxon>
        <taxon>Crotalarieae</taxon>
        <taxon>Crotalaria</taxon>
    </lineage>
</organism>
<evidence type="ECO:0000313" key="2">
    <source>
        <dbReference type="EMBL" id="KAK7243325.1"/>
    </source>
</evidence>
<evidence type="ECO:0000313" key="3">
    <source>
        <dbReference type="Proteomes" id="UP001372338"/>
    </source>
</evidence>
<dbReference type="Proteomes" id="UP001372338">
    <property type="component" value="Unassembled WGS sequence"/>
</dbReference>
<dbReference type="InterPro" id="IPR026960">
    <property type="entry name" value="RVT-Znf"/>
</dbReference>
<reference evidence="2 3" key="1">
    <citation type="submission" date="2024-01" db="EMBL/GenBank/DDBJ databases">
        <title>The genomes of 5 underutilized Papilionoideae crops provide insights into root nodulation and disease resistanc.</title>
        <authorList>
            <person name="Yuan L."/>
        </authorList>
    </citation>
    <scope>NUCLEOTIDE SEQUENCE [LARGE SCALE GENOMIC DNA]</scope>
    <source>
        <strain evidence="2">ZHUSHIDOU_FW_LH</strain>
        <tissue evidence="2">Leaf</tissue>
    </source>
</reference>
<protein>
    <recommendedName>
        <fullName evidence="1">Reverse transcriptase zinc-binding domain-containing protein</fullName>
    </recommendedName>
</protein>
<feature type="domain" description="Reverse transcriptase zinc-binding" evidence="1">
    <location>
        <begin position="82"/>
        <end position="170"/>
    </location>
</feature>
<keyword evidence="3" id="KW-1185">Reference proteome</keyword>
<comment type="caution">
    <text evidence="2">The sequence shown here is derived from an EMBL/GenBank/DDBJ whole genome shotgun (WGS) entry which is preliminary data.</text>
</comment>
<name>A0AAN9E446_CROPI</name>